<sequence length="643" mass="72197">MKYDKHGVLEMTQVKYEADRPKAANPIKIQDLSFRDGHQSLFATRGRTEDMIPVAEMIDEVGFHAVETWGGATFDTMHRFLGEDPWERIRTLKKYMPKTPFFMLLRGQNVVGYRNYSDDVVKAFVQRSIDNGMDIFRCFDALNDFRNFETAAQVIKDNKKHFQGVVCYTLTEPRLGGEVYNMDYYLNKVRELEDFGVDSICIKDMAGLISPYDIYNLIREIKKITDTPINLHTHFTSGMADLAIFKAIEAGVDIVDTCIGPYAYRTSHPACEPLIMSLLGTNRDSGLDIKKITDISDKMEEEIIPKYRHLDNNPKYGITDINVILHQTPGGMISNLVNQMKAMDALDRIDEVFKLLPKVRKDLGNIPLVTPTSQIVGVQTVNNVLFDSYEGEYAKITQEVKDLCYGLYGETTEPINPEVRAKALKGYPRGEEPITVRPGSILEPEMDQVKEKVGDLAKDIDDQVLFALYPVTGKRFLKWKYGLEPIPEEVKPKTMEDVKKEKELIEKALSGELTSKKGGDESMEEMEVFVDGEKFTVSVPTSLMGGASMSSTAMPRKRKKKEKQEDSGAGKGSILAPIPGMIVEYKVKEGDKVNAGDVVVVVEAMKMMNNIETKVSGIVGEIKLDSGDSVAKNDVLLIVEPEE</sequence>
<dbReference type="PROSITE" id="PS50991">
    <property type="entry name" value="PYR_CT"/>
    <property type="match status" value="1"/>
</dbReference>
<dbReference type="RefSeq" id="WP_207778411.1">
    <property type="nucleotide sequence ID" value="NZ_QENZ01000003.1"/>
</dbReference>
<gene>
    <name evidence="5" type="ORF">C7377_0941</name>
</gene>
<feature type="domain" description="Pyruvate carboxyltransferase" evidence="4">
    <location>
        <begin position="27"/>
        <end position="293"/>
    </location>
</feature>
<keyword evidence="5" id="KW-0670">Pyruvate</keyword>
<dbReference type="Gene3D" id="2.40.50.100">
    <property type="match status" value="1"/>
</dbReference>
<dbReference type="SUPFAM" id="SSF51230">
    <property type="entry name" value="Single hybrid motif"/>
    <property type="match status" value="1"/>
</dbReference>
<evidence type="ECO:0000313" key="5">
    <source>
        <dbReference type="EMBL" id="PVX52612.1"/>
    </source>
</evidence>
<dbReference type="InterPro" id="IPR011053">
    <property type="entry name" value="Single_hybrid_motif"/>
</dbReference>
<evidence type="ECO:0000256" key="1">
    <source>
        <dbReference type="ARBA" id="ARBA00023267"/>
    </source>
</evidence>
<accession>A0A7L4USU3</accession>
<dbReference type="SUPFAM" id="SSF89000">
    <property type="entry name" value="post-HMGL domain-like"/>
    <property type="match status" value="1"/>
</dbReference>
<dbReference type="PROSITE" id="PS50968">
    <property type="entry name" value="BIOTINYL_LIPOYL"/>
    <property type="match status" value="1"/>
</dbReference>
<dbReference type="PANTHER" id="PTHR43778">
    <property type="entry name" value="PYRUVATE CARBOXYLASE"/>
    <property type="match status" value="1"/>
</dbReference>
<keyword evidence="6" id="KW-1185">Reference proteome</keyword>
<reference evidence="5 6" key="1">
    <citation type="submission" date="2018-05" db="EMBL/GenBank/DDBJ databases">
        <title>Genomic Encyclopedia of Type Strains, Phase IV (KMG-IV): sequencing the most valuable type-strain genomes for metagenomic binning, comparative biology and taxonomic classification.</title>
        <authorList>
            <person name="Goeker M."/>
        </authorList>
    </citation>
    <scope>NUCLEOTIDE SEQUENCE [LARGE SCALE GENOMIC DNA]</scope>
    <source>
        <strain evidence="5 6">DSM 28579</strain>
    </source>
</reference>
<proteinExistence type="predicted"/>
<comment type="caution">
    <text evidence="5">The sequence shown here is derived from an EMBL/GenBank/DDBJ whole genome shotgun (WGS) entry which is preliminary data.</text>
</comment>
<dbReference type="PANTHER" id="PTHR43778:SF2">
    <property type="entry name" value="PYRUVATE CARBOXYLASE, MITOCHONDRIAL"/>
    <property type="match status" value="1"/>
</dbReference>
<dbReference type="InterPro" id="IPR000891">
    <property type="entry name" value="PYR_CT"/>
</dbReference>
<evidence type="ECO:0000259" key="3">
    <source>
        <dbReference type="PROSITE" id="PS50968"/>
    </source>
</evidence>
<dbReference type="InterPro" id="IPR000089">
    <property type="entry name" value="Biotin_lipoyl"/>
</dbReference>
<dbReference type="GO" id="GO:0005737">
    <property type="term" value="C:cytoplasm"/>
    <property type="evidence" value="ECO:0007669"/>
    <property type="project" value="TreeGrafter"/>
</dbReference>
<organism evidence="5 6">
    <name type="scientific">Balneicella halophila</name>
    <dbReference type="NCBI Taxonomy" id="1537566"/>
    <lineage>
        <taxon>Bacteria</taxon>
        <taxon>Pseudomonadati</taxon>
        <taxon>Bacteroidota</taxon>
        <taxon>Bacteroidia</taxon>
        <taxon>Bacteroidales</taxon>
        <taxon>Balneicellaceae</taxon>
        <taxon>Balneicella</taxon>
    </lineage>
</organism>
<dbReference type="SUPFAM" id="SSF51569">
    <property type="entry name" value="Aldolase"/>
    <property type="match status" value="1"/>
</dbReference>
<evidence type="ECO:0000313" key="6">
    <source>
        <dbReference type="Proteomes" id="UP000251835"/>
    </source>
</evidence>
<dbReference type="Pfam" id="PF00682">
    <property type="entry name" value="HMGL-like"/>
    <property type="match status" value="1"/>
</dbReference>
<keyword evidence="1" id="KW-0092">Biotin</keyword>
<evidence type="ECO:0000259" key="4">
    <source>
        <dbReference type="PROSITE" id="PS50991"/>
    </source>
</evidence>
<name>A0A7L4USU3_BALHA</name>
<dbReference type="FunFam" id="2.40.50.100:FF:000003">
    <property type="entry name" value="Acetyl-CoA carboxylase biotin carboxyl carrier protein"/>
    <property type="match status" value="1"/>
</dbReference>
<dbReference type="GO" id="GO:0006094">
    <property type="term" value="P:gluconeogenesis"/>
    <property type="evidence" value="ECO:0007669"/>
    <property type="project" value="TreeGrafter"/>
</dbReference>
<protein>
    <submittedName>
        <fullName evidence="5">Pyruvate carboxylase subunit B</fullName>
    </submittedName>
</protein>
<dbReference type="Pfam" id="PF00364">
    <property type="entry name" value="Biotin_lipoyl"/>
    <property type="match status" value="1"/>
</dbReference>
<feature type="region of interest" description="Disordered" evidence="2">
    <location>
        <begin position="541"/>
        <end position="573"/>
    </location>
</feature>
<dbReference type="InterPro" id="IPR013785">
    <property type="entry name" value="Aldolase_TIM"/>
</dbReference>
<dbReference type="GO" id="GO:0004736">
    <property type="term" value="F:pyruvate carboxylase activity"/>
    <property type="evidence" value="ECO:0007669"/>
    <property type="project" value="TreeGrafter"/>
</dbReference>
<dbReference type="NCBIfam" id="NF006761">
    <property type="entry name" value="PRK09282.1"/>
    <property type="match status" value="1"/>
</dbReference>
<dbReference type="AlphaFoldDB" id="A0A7L4USU3"/>
<dbReference type="Gene3D" id="3.20.20.70">
    <property type="entry name" value="Aldolase class I"/>
    <property type="match status" value="1"/>
</dbReference>
<dbReference type="CDD" id="cd07937">
    <property type="entry name" value="DRE_TIM_PC_TC_5S"/>
    <property type="match status" value="1"/>
</dbReference>
<dbReference type="Pfam" id="PF02436">
    <property type="entry name" value="PYC_OADA"/>
    <property type="match status" value="1"/>
</dbReference>
<dbReference type="CDD" id="cd06850">
    <property type="entry name" value="biotinyl_domain"/>
    <property type="match status" value="1"/>
</dbReference>
<dbReference type="Proteomes" id="UP000251835">
    <property type="component" value="Unassembled WGS sequence"/>
</dbReference>
<dbReference type="InterPro" id="IPR003379">
    <property type="entry name" value="Carboxylase_cons_dom"/>
</dbReference>
<dbReference type="EMBL" id="QENZ01000003">
    <property type="protein sequence ID" value="PVX52612.1"/>
    <property type="molecule type" value="Genomic_DNA"/>
</dbReference>
<feature type="domain" description="Lipoyl-binding" evidence="3">
    <location>
        <begin position="561"/>
        <end position="640"/>
    </location>
</feature>
<evidence type="ECO:0000256" key="2">
    <source>
        <dbReference type="SAM" id="MobiDB-lite"/>
    </source>
</evidence>
<dbReference type="InterPro" id="IPR055268">
    <property type="entry name" value="PCB-like"/>
</dbReference>